<name>A0A7C9PN14_9MICO</name>
<organism evidence="3 4">
    <name type="scientific">Galbitalea soli</name>
    <dbReference type="NCBI Taxonomy" id="1268042"/>
    <lineage>
        <taxon>Bacteria</taxon>
        <taxon>Bacillati</taxon>
        <taxon>Actinomycetota</taxon>
        <taxon>Actinomycetes</taxon>
        <taxon>Micrococcales</taxon>
        <taxon>Microbacteriaceae</taxon>
        <taxon>Galbitalea</taxon>
    </lineage>
</organism>
<keyword evidence="4" id="KW-1185">Reference proteome</keyword>
<accession>A0A7C9PN14</accession>
<gene>
    <name evidence="3" type="ORF">G3T37_08060</name>
</gene>
<dbReference type="Proteomes" id="UP000479756">
    <property type="component" value="Unassembled WGS sequence"/>
</dbReference>
<reference evidence="3 4" key="1">
    <citation type="journal article" date="2014" name="Int. J. Syst. Evol. Microbiol.">
        <title>Description of Galbitalea soli gen. nov., sp. nov., and Frondihabitans sucicola sp. nov.</title>
        <authorList>
            <person name="Kim S.J."/>
            <person name="Lim J.M."/>
            <person name="Ahn J.H."/>
            <person name="Weon H.Y."/>
            <person name="Hamada M."/>
            <person name="Suzuki K."/>
            <person name="Ahn T.Y."/>
            <person name="Kwon S.W."/>
        </authorList>
    </citation>
    <scope>NUCLEOTIDE SEQUENCE [LARGE SCALE GENOMIC DNA]</scope>
    <source>
        <strain evidence="3 4">NBRC 108727</strain>
    </source>
</reference>
<evidence type="ECO:0000256" key="2">
    <source>
        <dbReference type="SAM" id="SignalP"/>
    </source>
</evidence>
<feature type="chain" id="PRO_5038863232" description="Carboxypeptidase regulatory-like domain-containing protein" evidence="2">
    <location>
        <begin position="26"/>
        <end position="167"/>
    </location>
</feature>
<comment type="caution">
    <text evidence="3">The sequence shown here is derived from an EMBL/GenBank/DDBJ whole genome shotgun (WGS) entry which is preliminary data.</text>
</comment>
<dbReference type="PROSITE" id="PS51257">
    <property type="entry name" value="PROKAR_LIPOPROTEIN"/>
    <property type="match status" value="1"/>
</dbReference>
<keyword evidence="2" id="KW-0732">Signal</keyword>
<feature type="region of interest" description="Disordered" evidence="1">
    <location>
        <begin position="32"/>
        <end position="59"/>
    </location>
</feature>
<dbReference type="RefSeq" id="WP_163472982.1">
    <property type="nucleotide sequence ID" value="NZ_JAAGWZ010000002.1"/>
</dbReference>
<feature type="signal peptide" evidence="2">
    <location>
        <begin position="1"/>
        <end position="25"/>
    </location>
</feature>
<evidence type="ECO:0000313" key="4">
    <source>
        <dbReference type="Proteomes" id="UP000479756"/>
    </source>
</evidence>
<sequence>MTLPRPLARAAAPLALVAALCGCSALGLGRPSPTPSALPDVTETFLAPPTPTPTPTAAVSAPARVGSGTIILQLVDVHGAKLALNLVYVYASDADNTFLVSSYTDAKGRATIRSVPAGTRMEIGTILDRHSKYGNASKDIAAIAAGSVVKQTLVMVKDPAAAATPSG</sequence>
<proteinExistence type="predicted"/>
<evidence type="ECO:0000313" key="3">
    <source>
        <dbReference type="EMBL" id="NEM91312.1"/>
    </source>
</evidence>
<evidence type="ECO:0000256" key="1">
    <source>
        <dbReference type="SAM" id="MobiDB-lite"/>
    </source>
</evidence>
<protein>
    <recommendedName>
        <fullName evidence="5">Carboxypeptidase regulatory-like domain-containing protein</fullName>
    </recommendedName>
</protein>
<evidence type="ECO:0008006" key="5">
    <source>
        <dbReference type="Google" id="ProtNLM"/>
    </source>
</evidence>
<dbReference type="AlphaFoldDB" id="A0A7C9PN14"/>
<dbReference type="EMBL" id="JAAGWZ010000002">
    <property type="protein sequence ID" value="NEM91312.1"/>
    <property type="molecule type" value="Genomic_DNA"/>
</dbReference>